<reference evidence="2 3" key="1">
    <citation type="submission" date="2019-08" db="EMBL/GenBank/DDBJ databases">
        <title>Draft genome sequences of two oriental melons (Cucumis melo L. var makuwa).</title>
        <authorList>
            <person name="Kwon S.-Y."/>
        </authorList>
    </citation>
    <scope>NUCLEOTIDE SEQUENCE [LARGE SCALE GENOMIC DNA]</scope>
    <source>
        <strain evidence="3">cv. Chang Bougi</strain>
        <tissue evidence="2">Leaf</tissue>
    </source>
</reference>
<name>A0A5D3D5K0_CUCMM</name>
<organism evidence="2 3">
    <name type="scientific">Cucumis melo var. makuwa</name>
    <name type="common">Oriental melon</name>
    <dbReference type="NCBI Taxonomy" id="1194695"/>
    <lineage>
        <taxon>Eukaryota</taxon>
        <taxon>Viridiplantae</taxon>
        <taxon>Streptophyta</taxon>
        <taxon>Embryophyta</taxon>
        <taxon>Tracheophyta</taxon>
        <taxon>Spermatophyta</taxon>
        <taxon>Magnoliopsida</taxon>
        <taxon>eudicotyledons</taxon>
        <taxon>Gunneridae</taxon>
        <taxon>Pentapetalae</taxon>
        <taxon>rosids</taxon>
        <taxon>fabids</taxon>
        <taxon>Cucurbitales</taxon>
        <taxon>Cucurbitaceae</taxon>
        <taxon>Benincaseae</taxon>
        <taxon>Cucumis</taxon>
    </lineage>
</organism>
<gene>
    <name evidence="2" type="ORF">E5676_scaffold204G00240</name>
</gene>
<dbReference type="InterPro" id="IPR036397">
    <property type="entry name" value="RNaseH_sf"/>
</dbReference>
<feature type="domain" description="Reverse transcriptase Ty1/copia-type" evidence="1">
    <location>
        <begin position="432"/>
        <end position="511"/>
    </location>
</feature>
<dbReference type="InterPro" id="IPR043502">
    <property type="entry name" value="DNA/RNA_pol_sf"/>
</dbReference>
<dbReference type="SUPFAM" id="SSF56672">
    <property type="entry name" value="DNA/RNA polymerases"/>
    <property type="match status" value="1"/>
</dbReference>
<comment type="caution">
    <text evidence="2">The sequence shown here is derived from an EMBL/GenBank/DDBJ whole genome shotgun (WGS) entry which is preliminary data.</text>
</comment>
<evidence type="ECO:0000313" key="2">
    <source>
        <dbReference type="EMBL" id="TYK18833.1"/>
    </source>
</evidence>
<proteinExistence type="predicted"/>
<dbReference type="PANTHER" id="PTHR11439">
    <property type="entry name" value="GAG-POL-RELATED RETROTRANSPOSON"/>
    <property type="match status" value="1"/>
</dbReference>
<dbReference type="InterPro" id="IPR013103">
    <property type="entry name" value="RVT_2"/>
</dbReference>
<evidence type="ECO:0000259" key="1">
    <source>
        <dbReference type="Pfam" id="PF07727"/>
    </source>
</evidence>
<dbReference type="SUPFAM" id="SSF53098">
    <property type="entry name" value="Ribonuclease H-like"/>
    <property type="match status" value="1"/>
</dbReference>
<dbReference type="PANTHER" id="PTHR11439:SF440">
    <property type="entry name" value="INTEGRASE CATALYTIC DOMAIN-CONTAINING PROTEIN"/>
    <property type="match status" value="1"/>
</dbReference>
<accession>A0A5D3D5K0</accession>
<dbReference type="InterPro" id="IPR012337">
    <property type="entry name" value="RNaseH-like_sf"/>
</dbReference>
<evidence type="ECO:0000313" key="3">
    <source>
        <dbReference type="Proteomes" id="UP000321947"/>
    </source>
</evidence>
<protein>
    <submittedName>
        <fullName evidence="2">Beta-galactosidase</fullName>
    </submittedName>
</protein>
<dbReference type="Proteomes" id="UP000321947">
    <property type="component" value="Unassembled WGS sequence"/>
</dbReference>
<dbReference type="AlphaFoldDB" id="A0A5D3D5K0"/>
<dbReference type="EMBL" id="SSTD01007443">
    <property type="protein sequence ID" value="TYK18833.1"/>
    <property type="molecule type" value="Genomic_DNA"/>
</dbReference>
<dbReference type="Gene3D" id="3.30.420.10">
    <property type="entry name" value="Ribonuclease H-like superfamily/Ribonuclease H"/>
    <property type="match status" value="1"/>
</dbReference>
<dbReference type="GO" id="GO:0003676">
    <property type="term" value="F:nucleic acid binding"/>
    <property type="evidence" value="ECO:0007669"/>
    <property type="project" value="InterPro"/>
</dbReference>
<sequence length="754" mass="84880">MVQQQLVNLQTSFQQQIVALEADLGPTTNSTNFATPSVLLIWNFTTPNPAGNQGDLGTPLGAIAQLVTFQSFTLISIDRKKPRILDSGATKQLTGSSEHFISDLPCAGNERIRIADESFAPIAGKSHILPFDKLELEEDDFHCLSIVHQNSCAYTLQQNSVAERKNHHLLEVAVSLMFFTSFPSYLWEDAVLTATHLINRMSSWVLHLQTPLECLKEFHPSTWLIPDVPLCVFGCTAFIHNHEPNHTKFAPCAQSYKPFFPVIHLQGEGGSEEANWLIPFIPISSTAPSELILHDTVLPTNQVPWITYYRKNLRKEMVPPTDPLALVHESEPTQAQGTIELNNDNLYVEDDIVDVVEDGKTNMTIPKENSNAINDETLTDSQVRETIPDDSDKLEIYDPSCDMPIALRKGIRAQNSGMQMGLHFEVQSRWNLGQYKARLVAKGFTQTYGVDYSETFSPVTKLNMVRVLLSVAINKEWRLYQLDVKNAFTNSNLEEVYLCPPLGFEAQFDYEVCFSQGHSNHTLFTKRSESGKIVVLIVYVDDIVLSGGTIEERDLYFTKEALDLLKEIGMTRCRLADTPWNSMQNWEILVTKFLLMKKSISVQKCIEASTDSDWVGSVTDRKPTSGCCTFVWGNLVTWRSKKQSVVTSSTVDAEYRAMSLEICEEIWLQKVLSDLYQDCELPMKLFCDNKAAISIANNPVQHDITKHVEIDRHFIKEKLENGSICTPYIPSSQQIDVLTKGLLSPLTIVLASWA</sequence>
<dbReference type="CDD" id="cd09272">
    <property type="entry name" value="RNase_HI_RT_Ty1"/>
    <property type="match status" value="1"/>
</dbReference>
<dbReference type="Pfam" id="PF07727">
    <property type="entry name" value="RVT_2"/>
    <property type="match status" value="1"/>
</dbReference>